<dbReference type="SUPFAM" id="SSF48403">
    <property type="entry name" value="Ankyrin repeat"/>
    <property type="match status" value="1"/>
</dbReference>
<keyword evidence="1" id="KW-0677">Repeat</keyword>
<accession>A0A5M3Z4E7</accession>
<evidence type="ECO:0000313" key="3">
    <source>
        <dbReference type="EMBL" id="GFF17623.1"/>
    </source>
</evidence>
<dbReference type="PROSITE" id="PS50181">
    <property type="entry name" value="FBOX"/>
    <property type="match status" value="1"/>
</dbReference>
<evidence type="ECO:0000313" key="4">
    <source>
        <dbReference type="Proteomes" id="UP000452235"/>
    </source>
</evidence>
<gene>
    <name evidence="3" type="ORF">ATEIFO6365_0007017200</name>
</gene>
<name>A0A5M3Z4E7_ASPTE</name>
<dbReference type="InterPro" id="IPR001810">
    <property type="entry name" value="F-box_dom"/>
</dbReference>
<dbReference type="Proteomes" id="UP000452235">
    <property type="component" value="Unassembled WGS sequence"/>
</dbReference>
<dbReference type="InterPro" id="IPR002110">
    <property type="entry name" value="Ankyrin_rpt"/>
</dbReference>
<dbReference type="Pfam" id="PF12796">
    <property type="entry name" value="Ank_2"/>
    <property type="match status" value="2"/>
</dbReference>
<keyword evidence="4" id="KW-1185">Reference proteome</keyword>
<dbReference type="AlphaFoldDB" id="A0A5M3Z4E7"/>
<keyword evidence="2" id="KW-0040">ANK repeat</keyword>
<organism evidence="3 4">
    <name type="scientific">Aspergillus terreus</name>
    <dbReference type="NCBI Taxonomy" id="33178"/>
    <lineage>
        <taxon>Eukaryota</taxon>
        <taxon>Fungi</taxon>
        <taxon>Dikarya</taxon>
        <taxon>Ascomycota</taxon>
        <taxon>Pezizomycotina</taxon>
        <taxon>Eurotiomycetes</taxon>
        <taxon>Eurotiomycetidae</taxon>
        <taxon>Eurotiales</taxon>
        <taxon>Aspergillaceae</taxon>
        <taxon>Aspergillus</taxon>
        <taxon>Aspergillus subgen. Circumdati</taxon>
    </lineage>
</organism>
<dbReference type="PRINTS" id="PR01415">
    <property type="entry name" value="ANKYRIN"/>
</dbReference>
<dbReference type="VEuPathDB" id="FungiDB:ATEG_05785"/>
<dbReference type="PANTHER" id="PTHR24126">
    <property type="entry name" value="ANKYRIN REPEAT, PH AND SEC7 DOMAIN CONTAINING PROTEIN SECG-RELATED"/>
    <property type="match status" value="1"/>
</dbReference>
<proteinExistence type="predicted"/>
<sequence length="413" mass="46345">MSILSLPNELLLLIAAHLDCRDLYALLRTHSSLYHQLIGCLYRWNLESRGFAALIWAAKRGSISTLRRFLDIEVDLGWKSRCRAYMTSKVTAARLRRPPSVSDTKPDHPICHAATNDRTEFVRMLVEHGADINFKDTYGRSPLALAARQGNIVLVRMLVSLGASLLSYDRSFHRPAANAASQGHRLVADYLLQEMGRYAPVKLKKTIMVEMQWMLLYAAKEGNVKRMRAFLSKGADINFQPKGGRCTPLCGALSSAPQPLKTVKFLLDRGADPNIALIVKNTRTGCWKPPASPPLSLAMLREESLPLLKVLLKYGADASQCGLALFEAIRLEKAAEFRLLVGHHADLYVPLKGTSLADYVRQSDCQSIRDACLRPDLRAPTRELSYRMAYRCGTRRRRYRIPNDTTLTVRIPA</sequence>
<dbReference type="OrthoDB" id="4470298at2759"/>
<protein>
    <submittedName>
        <fullName evidence="3">Uncharacterized protein</fullName>
    </submittedName>
</protein>
<dbReference type="InterPro" id="IPR036770">
    <property type="entry name" value="Ankyrin_rpt-contain_sf"/>
</dbReference>
<dbReference type="SMART" id="SM00248">
    <property type="entry name" value="ANK"/>
    <property type="match status" value="6"/>
</dbReference>
<evidence type="ECO:0000256" key="2">
    <source>
        <dbReference type="ARBA" id="ARBA00023043"/>
    </source>
</evidence>
<reference evidence="3 4" key="1">
    <citation type="submission" date="2020-01" db="EMBL/GenBank/DDBJ databases">
        <title>Aspergillus terreus IFO 6365 whole genome shotgun sequence.</title>
        <authorList>
            <person name="Kanamasa S."/>
            <person name="Takahashi H."/>
        </authorList>
    </citation>
    <scope>NUCLEOTIDE SEQUENCE [LARGE SCALE GENOMIC DNA]</scope>
    <source>
        <strain evidence="3 4">IFO 6365</strain>
    </source>
</reference>
<comment type="caution">
    <text evidence="3">The sequence shown here is derived from an EMBL/GenBank/DDBJ whole genome shotgun (WGS) entry which is preliminary data.</text>
</comment>
<dbReference type="PROSITE" id="PS50088">
    <property type="entry name" value="ANK_REPEAT"/>
    <property type="match status" value="2"/>
</dbReference>
<evidence type="ECO:0000256" key="1">
    <source>
        <dbReference type="ARBA" id="ARBA00022737"/>
    </source>
</evidence>
<dbReference type="EMBL" id="BLJY01000007">
    <property type="protein sequence ID" value="GFF17623.1"/>
    <property type="molecule type" value="Genomic_DNA"/>
</dbReference>
<dbReference type="PANTHER" id="PTHR24126:SF14">
    <property type="entry name" value="ANK_REP_REGION DOMAIN-CONTAINING PROTEIN"/>
    <property type="match status" value="1"/>
</dbReference>
<dbReference type="PROSITE" id="PS50297">
    <property type="entry name" value="ANK_REP_REGION"/>
    <property type="match status" value="2"/>
</dbReference>
<dbReference type="Gene3D" id="1.25.40.20">
    <property type="entry name" value="Ankyrin repeat-containing domain"/>
    <property type="match status" value="2"/>
</dbReference>